<dbReference type="InParanoid" id="A0A3N4KRS3"/>
<keyword evidence="4" id="KW-1185">Reference proteome</keyword>
<evidence type="ECO:0000313" key="4">
    <source>
        <dbReference type="Proteomes" id="UP000277580"/>
    </source>
</evidence>
<organism evidence="3 4">
    <name type="scientific">Morchella conica CCBAS932</name>
    <dbReference type="NCBI Taxonomy" id="1392247"/>
    <lineage>
        <taxon>Eukaryota</taxon>
        <taxon>Fungi</taxon>
        <taxon>Dikarya</taxon>
        <taxon>Ascomycota</taxon>
        <taxon>Pezizomycotina</taxon>
        <taxon>Pezizomycetes</taxon>
        <taxon>Pezizales</taxon>
        <taxon>Morchellaceae</taxon>
        <taxon>Morchella</taxon>
    </lineage>
</organism>
<gene>
    <name evidence="3" type="ORF">P167DRAFT_605137</name>
</gene>
<dbReference type="Pfam" id="PF24320">
    <property type="entry name" value="DUF7492"/>
    <property type="match status" value="1"/>
</dbReference>
<feature type="domain" description="DUF7492" evidence="2">
    <location>
        <begin position="24"/>
        <end position="232"/>
    </location>
</feature>
<evidence type="ECO:0000313" key="3">
    <source>
        <dbReference type="EMBL" id="RPB13196.1"/>
    </source>
</evidence>
<sequence length="256" mass="28605">MLFQRTFTQLSPLALIILGVQLVASHSWLQYIEVERTGAIGYPRNFFEPDPQADLHHVNLMESNKSLICNQFQRDAVNLPGTPRLKASPGDRVIGWHRENGHTTDPVYSGKAGKTYWYGTSQPSKQTTLGDVRTWTRDGGPKGALVGISKFDDGECAEPNHTKISKDRGVGVYGKNKNCRDSGFVIPTYVKAGTTYSVYWVWDYSEKYGPAVDSGHFEFYSHCVDIDVIPGMGEPKVRTVRRFNGPSRARDLDSEA</sequence>
<keyword evidence="1" id="KW-0732">Signal</keyword>
<evidence type="ECO:0000256" key="1">
    <source>
        <dbReference type="SAM" id="SignalP"/>
    </source>
</evidence>
<dbReference type="Proteomes" id="UP000277580">
    <property type="component" value="Unassembled WGS sequence"/>
</dbReference>
<proteinExistence type="predicted"/>
<evidence type="ECO:0000259" key="2">
    <source>
        <dbReference type="Pfam" id="PF24320"/>
    </source>
</evidence>
<feature type="signal peptide" evidence="1">
    <location>
        <begin position="1"/>
        <end position="25"/>
    </location>
</feature>
<dbReference type="AlphaFoldDB" id="A0A3N4KRS3"/>
<dbReference type="OrthoDB" id="64281at2759"/>
<accession>A0A3N4KRS3</accession>
<name>A0A3N4KRS3_9PEZI</name>
<reference evidence="3 4" key="1">
    <citation type="journal article" date="2018" name="Nat. Ecol. Evol.">
        <title>Pezizomycetes genomes reveal the molecular basis of ectomycorrhizal truffle lifestyle.</title>
        <authorList>
            <person name="Murat C."/>
            <person name="Payen T."/>
            <person name="Noel B."/>
            <person name="Kuo A."/>
            <person name="Morin E."/>
            <person name="Chen J."/>
            <person name="Kohler A."/>
            <person name="Krizsan K."/>
            <person name="Balestrini R."/>
            <person name="Da Silva C."/>
            <person name="Montanini B."/>
            <person name="Hainaut M."/>
            <person name="Levati E."/>
            <person name="Barry K.W."/>
            <person name="Belfiori B."/>
            <person name="Cichocki N."/>
            <person name="Clum A."/>
            <person name="Dockter R.B."/>
            <person name="Fauchery L."/>
            <person name="Guy J."/>
            <person name="Iotti M."/>
            <person name="Le Tacon F."/>
            <person name="Lindquist E.A."/>
            <person name="Lipzen A."/>
            <person name="Malagnac F."/>
            <person name="Mello A."/>
            <person name="Molinier V."/>
            <person name="Miyauchi S."/>
            <person name="Poulain J."/>
            <person name="Riccioni C."/>
            <person name="Rubini A."/>
            <person name="Sitrit Y."/>
            <person name="Splivallo R."/>
            <person name="Traeger S."/>
            <person name="Wang M."/>
            <person name="Zifcakova L."/>
            <person name="Wipf D."/>
            <person name="Zambonelli A."/>
            <person name="Paolocci F."/>
            <person name="Nowrousian M."/>
            <person name="Ottonello S."/>
            <person name="Baldrian P."/>
            <person name="Spatafora J.W."/>
            <person name="Henrissat B."/>
            <person name="Nagy L.G."/>
            <person name="Aury J.M."/>
            <person name="Wincker P."/>
            <person name="Grigoriev I.V."/>
            <person name="Bonfante P."/>
            <person name="Martin F.M."/>
        </authorList>
    </citation>
    <scope>NUCLEOTIDE SEQUENCE [LARGE SCALE GENOMIC DNA]</scope>
    <source>
        <strain evidence="3 4">CCBAS932</strain>
    </source>
</reference>
<feature type="chain" id="PRO_5018070398" description="DUF7492 domain-containing protein" evidence="1">
    <location>
        <begin position="26"/>
        <end position="256"/>
    </location>
</feature>
<dbReference type="InterPro" id="IPR055915">
    <property type="entry name" value="DUF7492"/>
</dbReference>
<protein>
    <recommendedName>
        <fullName evidence="2">DUF7492 domain-containing protein</fullName>
    </recommendedName>
</protein>
<dbReference type="EMBL" id="ML119124">
    <property type="protein sequence ID" value="RPB13196.1"/>
    <property type="molecule type" value="Genomic_DNA"/>
</dbReference>